<comment type="caution">
    <text evidence="2">The sequence shown here is derived from an EMBL/GenBank/DDBJ whole genome shotgun (WGS) entry which is preliminary data.</text>
</comment>
<dbReference type="Gene3D" id="3.30.420.10">
    <property type="entry name" value="Ribonuclease H-like superfamily/Ribonuclease H"/>
    <property type="match status" value="1"/>
</dbReference>
<keyword evidence="3" id="KW-1185">Reference proteome</keyword>
<gene>
    <name evidence="2" type="ORF">PVK06_041806</name>
</gene>
<sequence>MEDSSSNSNYALVRSIHHTLKRFKQRKIQHVPREENLIVDSLAKTIQTSRISLKLFEDPPLRV</sequence>
<accession>A0ABR0NA51</accession>
<reference evidence="2 3" key="1">
    <citation type="submission" date="2023-03" db="EMBL/GenBank/DDBJ databases">
        <title>WGS of Gossypium arboreum.</title>
        <authorList>
            <person name="Yu D."/>
        </authorList>
    </citation>
    <scope>NUCLEOTIDE SEQUENCE [LARGE SCALE GENOMIC DNA]</scope>
    <source>
        <tissue evidence="2">Leaf</tissue>
    </source>
</reference>
<evidence type="ECO:0000313" key="2">
    <source>
        <dbReference type="EMBL" id="KAK5787153.1"/>
    </source>
</evidence>
<evidence type="ECO:0000259" key="1">
    <source>
        <dbReference type="Pfam" id="PF13456"/>
    </source>
</evidence>
<evidence type="ECO:0000313" key="3">
    <source>
        <dbReference type="Proteomes" id="UP001358586"/>
    </source>
</evidence>
<dbReference type="Proteomes" id="UP001358586">
    <property type="component" value="Chromosome 11"/>
</dbReference>
<feature type="domain" description="RNase H type-1" evidence="1">
    <location>
        <begin position="7"/>
        <end position="44"/>
    </location>
</feature>
<dbReference type="InterPro" id="IPR002156">
    <property type="entry name" value="RNaseH_domain"/>
</dbReference>
<dbReference type="EMBL" id="JARKNE010000011">
    <property type="protein sequence ID" value="KAK5787153.1"/>
    <property type="molecule type" value="Genomic_DNA"/>
</dbReference>
<name>A0ABR0NA51_GOSAR</name>
<proteinExistence type="predicted"/>
<dbReference type="Pfam" id="PF13456">
    <property type="entry name" value="RVT_3"/>
    <property type="match status" value="1"/>
</dbReference>
<protein>
    <recommendedName>
        <fullName evidence="1">RNase H type-1 domain-containing protein</fullName>
    </recommendedName>
</protein>
<dbReference type="InterPro" id="IPR036397">
    <property type="entry name" value="RNaseH_sf"/>
</dbReference>
<organism evidence="2 3">
    <name type="scientific">Gossypium arboreum</name>
    <name type="common">Tree cotton</name>
    <name type="synonym">Gossypium nanking</name>
    <dbReference type="NCBI Taxonomy" id="29729"/>
    <lineage>
        <taxon>Eukaryota</taxon>
        <taxon>Viridiplantae</taxon>
        <taxon>Streptophyta</taxon>
        <taxon>Embryophyta</taxon>
        <taxon>Tracheophyta</taxon>
        <taxon>Spermatophyta</taxon>
        <taxon>Magnoliopsida</taxon>
        <taxon>eudicotyledons</taxon>
        <taxon>Gunneridae</taxon>
        <taxon>Pentapetalae</taxon>
        <taxon>rosids</taxon>
        <taxon>malvids</taxon>
        <taxon>Malvales</taxon>
        <taxon>Malvaceae</taxon>
        <taxon>Malvoideae</taxon>
        <taxon>Gossypium</taxon>
    </lineage>
</organism>